<feature type="transmembrane region" description="Helical" evidence="1">
    <location>
        <begin position="95"/>
        <end position="113"/>
    </location>
</feature>
<dbReference type="GeneID" id="93673706"/>
<keyword evidence="1" id="KW-0812">Transmembrane</keyword>
<keyword evidence="1" id="KW-1133">Transmembrane helix</keyword>
<name>A0A379FT42_PRORE</name>
<feature type="transmembrane region" description="Helical" evidence="1">
    <location>
        <begin position="44"/>
        <end position="63"/>
    </location>
</feature>
<protein>
    <submittedName>
        <fullName evidence="2">Uncharacterized protein</fullName>
    </submittedName>
</protein>
<dbReference type="AlphaFoldDB" id="A0A379FT42"/>
<feature type="transmembrane region" description="Helical" evidence="1">
    <location>
        <begin position="133"/>
        <end position="154"/>
    </location>
</feature>
<dbReference type="EMBL" id="UGTZ01000001">
    <property type="protein sequence ID" value="SUC31925.1"/>
    <property type="molecule type" value="Genomic_DNA"/>
</dbReference>
<keyword evidence="1" id="KW-0472">Membrane</keyword>
<reference evidence="2 3" key="1">
    <citation type="submission" date="2018-06" db="EMBL/GenBank/DDBJ databases">
        <authorList>
            <consortium name="Pathogen Informatics"/>
            <person name="Doyle S."/>
        </authorList>
    </citation>
    <scope>NUCLEOTIDE SEQUENCE [LARGE SCALE GENOMIC DNA]</scope>
    <source>
        <strain evidence="2 3">NCTC11801</strain>
    </source>
</reference>
<proteinExistence type="predicted"/>
<feature type="transmembrane region" description="Helical" evidence="1">
    <location>
        <begin position="12"/>
        <end position="32"/>
    </location>
</feature>
<gene>
    <name evidence="2" type="ORF">NCTC11801_02898</name>
</gene>
<evidence type="ECO:0000313" key="3">
    <source>
        <dbReference type="Proteomes" id="UP000254208"/>
    </source>
</evidence>
<sequence length="182" mass="20877">MMTNNSNKKQFILGGLFHLVMSVTIAIISYKISQFFIHDKIKSIPWGVISILLLPTGYGVTFLTKLSEVKKNTVELLNRSETRHLDIIIKYKKRGAYLTLCFQLIIVACNIFFSVGSLPENLQPYHKDLLCLLIALTVTSLYLILPFILGVNEVNDFESKVKERKSRKKKKEELLKKLKSDK</sequence>
<dbReference type="RefSeq" id="WP_115167473.1">
    <property type="nucleotide sequence ID" value="NZ_CP077317.1"/>
</dbReference>
<evidence type="ECO:0000256" key="1">
    <source>
        <dbReference type="SAM" id="Phobius"/>
    </source>
</evidence>
<evidence type="ECO:0000313" key="2">
    <source>
        <dbReference type="EMBL" id="SUC31925.1"/>
    </source>
</evidence>
<dbReference type="Proteomes" id="UP000254208">
    <property type="component" value="Unassembled WGS sequence"/>
</dbReference>
<organism evidence="2 3">
    <name type="scientific">Providencia rettgeri</name>
    <dbReference type="NCBI Taxonomy" id="587"/>
    <lineage>
        <taxon>Bacteria</taxon>
        <taxon>Pseudomonadati</taxon>
        <taxon>Pseudomonadota</taxon>
        <taxon>Gammaproteobacteria</taxon>
        <taxon>Enterobacterales</taxon>
        <taxon>Morganellaceae</taxon>
        <taxon>Providencia</taxon>
    </lineage>
</organism>
<accession>A0A379FT42</accession>